<evidence type="ECO:0000313" key="3">
    <source>
        <dbReference type="Proteomes" id="UP000187209"/>
    </source>
</evidence>
<keyword evidence="3" id="KW-1185">Reference proteome</keyword>
<dbReference type="Proteomes" id="UP000187209">
    <property type="component" value="Unassembled WGS sequence"/>
</dbReference>
<sequence length="383" mass="44170">MDDQEKKISRSSEKDWTEDLKTQEAIKNMKKQASGEQGKLSFIEEMGKNAKAVSEYLSERYFPGAGSWLNYMSNTPRNEMYAFVEAKLVIDIGIKVMGILMRYRWDEGFELLNEIDHEGKIISVGRVQRLISRGIVNRLDEHTKQLEKTKKIVSDFVDDLAEAIEIKGIKEYKRDYSFMLWAESTLEIQRETSSYCRDIIRLHAIKNGLCEPGESITSLSSITKPVLDISGVHEENKEHAVYKNLQKPILFPSLLYGTTPKQLIDEDTASESKESEEDEGKSLDKPRRCMDKRKAKSKRTEKTRKPFIKLRDLTPIVSTCRAWLKPKATSSIEGNERKKGSKFVSRVVHKRLEQGYEIFYKYPWKADKAEKVVIGERGFSRSC</sequence>
<comment type="caution">
    <text evidence="2">The sequence shown here is derived from an EMBL/GenBank/DDBJ whole genome shotgun (WGS) entry which is preliminary data.</text>
</comment>
<accession>A0A1R2AKM2</accession>
<feature type="region of interest" description="Disordered" evidence="1">
    <location>
        <begin position="266"/>
        <end position="304"/>
    </location>
</feature>
<dbReference type="EMBL" id="MPUH01002507">
    <property type="protein sequence ID" value="OMJ65061.1"/>
    <property type="molecule type" value="Genomic_DNA"/>
</dbReference>
<name>A0A1R2AKM2_9CILI</name>
<evidence type="ECO:0000313" key="2">
    <source>
        <dbReference type="EMBL" id="OMJ65061.1"/>
    </source>
</evidence>
<feature type="compositionally biased region" description="Acidic residues" evidence="1">
    <location>
        <begin position="266"/>
        <end position="279"/>
    </location>
</feature>
<feature type="compositionally biased region" description="Basic and acidic residues" evidence="1">
    <location>
        <begin position="280"/>
        <end position="289"/>
    </location>
</feature>
<evidence type="ECO:0000256" key="1">
    <source>
        <dbReference type="SAM" id="MobiDB-lite"/>
    </source>
</evidence>
<gene>
    <name evidence="2" type="ORF">SteCoe_39508</name>
</gene>
<feature type="region of interest" description="Disordered" evidence="1">
    <location>
        <begin position="1"/>
        <end position="20"/>
    </location>
</feature>
<dbReference type="AlphaFoldDB" id="A0A1R2AKM2"/>
<organism evidence="2 3">
    <name type="scientific">Stentor coeruleus</name>
    <dbReference type="NCBI Taxonomy" id="5963"/>
    <lineage>
        <taxon>Eukaryota</taxon>
        <taxon>Sar</taxon>
        <taxon>Alveolata</taxon>
        <taxon>Ciliophora</taxon>
        <taxon>Postciliodesmatophora</taxon>
        <taxon>Heterotrichea</taxon>
        <taxon>Heterotrichida</taxon>
        <taxon>Stentoridae</taxon>
        <taxon>Stentor</taxon>
    </lineage>
</organism>
<proteinExistence type="predicted"/>
<reference evidence="2 3" key="1">
    <citation type="submission" date="2016-11" db="EMBL/GenBank/DDBJ databases">
        <title>The macronuclear genome of Stentor coeruleus: a giant cell with tiny introns.</title>
        <authorList>
            <person name="Slabodnick M."/>
            <person name="Ruby J.G."/>
            <person name="Reiff S.B."/>
            <person name="Swart E.C."/>
            <person name="Gosai S."/>
            <person name="Prabakaran S."/>
            <person name="Witkowska E."/>
            <person name="Larue G.E."/>
            <person name="Fisher S."/>
            <person name="Freeman R.M."/>
            <person name="Gunawardena J."/>
            <person name="Chu W."/>
            <person name="Stover N.A."/>
            <person name="Gregory B.D."/>
            <person name="Nowacki M."/>
            <person name="Derisi J."/>
            <person name="Roy S.W."/>
            <person name="Marshall W.F."/>
            <person name="Sood P."/>
        </authorList>
    </citation>
    <scope>NUCLEOTIDE SEQUENCE [LARGE SCALE GENOMIC DNA]</scope>
    <source>
        <strain evidence="2">WM001</strain>
    </source>
</reference>
<protein>
    <submittedName>
        <fullName evidence="2">Uncharacterized protein</fullName>
    </submittedName>
</protein>